<dbReference type="InterPro" id="IPR036986">
    <property type="entry name" value="S4_RNA-bd_sf"/>
</dbReference>
<evidence type="ECO:0000256" key="2">
    <source>
        <dbReference type="ARBA" id="ARBA00029460"/>
    </source>
</evidence>
<dbReference type="Proteomes" id="UP000283374">
    <property type="component" value="Unassembled WGS sequence"/>
</dbReference>
<dbReference type="CDD" id="cd02440">
    <property type="entry name" value="AdoMet_MTases"/>
    <property type="match status" value="1"/>
</dbReference>
<dbReference type="PIRSF" id="PIRSF005578">
    <property type="entry name" value="TlyA"/>
    <property type="match status" value="1"/>
</dbReference>
<reference evidence="5 6" key="1">
    <citation type="submission" date="2018-08" db="EMBL/GenBank/DDBJ databases">
        <title>Cellulomonas rhizosphaerae sp. nov., a novel actinomycete isolated from soil.</title>
        <authorList>
            <person name="Tian Y."/>
        </authorList>
    </citation>
    <scope>NUCLEOTIDE SEQUENCE [LARGE SCALE GENOMIC DNA]</scope>
    <source>
        <strain evidence="5 6">NEAU-TCZ24</strain>
    </source>
</reference>
<keyword evidence="5" id="KW-0808">Transferase</keyword>
<dbReference type="AlphaFoldDB" id="A0A413RL66"/>
<protein>
    <submittedName>
        <fullName evidence="5">TlyA family RNA methyltransferase</fullName>
    </submittedName>
</protein>
<organism evidence="5 6">
    <name type="scientific">Cellulomonas rhizosphaerae</name>
    <dbReference type="NCBI Taxonomy" id="2293719"/>
    <lineage>
        <taxon>Bacteria</taxon>
        <taxon>Bacillati</taxon>
        <taxon>Actinomycetota</taxon>
        <taxon>Actinomycetes</taxon>
        <taxon>Micrococcales</taxon>
        <taxon>Cellulomonadaceae</taxon>
        <taxon>Cellulomonas</taxon>
    </lineage>
</organism>
<evidence type="ECO:0000256" key="3">
    <source>
        <dbReference type="PROSITE-ProRule" id="PRU00182"/>
    </source>
</evidence>
<keyword evidence="1 3" id="KW-0694">RNA-binding</keyword>
<dbReference type="InterPro" id="IPR002942">
    <property type="entry name" value="S4_RNA-bd"/>
</dbReference>
<dbReference type="PANTHER" id="PTHR32319:SF0">
    <property type="entry name" value="BACTERIAL HEMOLYSIN-LIKE PROTEIN"/>
    <property type="match status" value="1"/>
</dbReference>
<sequence length="274" mass="28833">MSTTTRLDTELVRRGLARSRREAAELIAAGRVQVHGKVAARSSVQVRDGDSIEVEGDADDRGYASRGAHKLVGALDATGIVVEGRLCLDAGASTGGFTDVLLRRGATRVVAVDVGHGQIIDRLRRDERVDVREGVNVRELQAGDVEPAPDLVVADLSFISLTMVLPALQAVAAPAADLLLMVKPQFEVGRERLGSGGVVRSPELRADAVVEVARAAAALGLTTHDVVRSPLEGPSGNVEFFLWLRATAAGDGPVDEERIRAIVTTQDAPQGGTA</sequence>
<dbReference type="SUPFAM" id="SSF55174">
    <property type="entry name" value="Alpha-L RNA-binding motif"/>
    <property type="match status" value="1"/>
</dbReference>
<dbReference type="Pfam" id="PF01479">
    <property type="entry name" value="S4"/>
    <property type="match status" value="1"/>
</dbReference>
<gene>
    <name evidence="5" type="ORF">D1825_10100</name>
</gene>
<dbReference type="RefSeq" id="WP_118767332.1">
    <property type="nucleotide sequence ID" value="NZ_QWKP01000195.1"/>
</dbReference>
<dbReference type="GO" id="GO:0003723">
    <property type="term" value="F:RNA binding"/>
    <property type="evidence" value="ECO:0007669"/>
    <property type="project" value="UniProtKB-KW"/>
</dbReference>
<dbReference type="InterPro" id="IPR029063">
    <property type="entry name" value="SAM-dependent_MTases_sf"/>
</dbReference>
<dbReference type="Gene3D" id="3.10.290.10">
    <property type="entry name" value="RNA-binding S4 domain"/>
    <property type="match status" value="1"/>
</dbReference>
<dbReference type="Gene3D" id="3.40.50.150">
    <property type="entry name" value="Vaccinia Virus protein VP39"/>
    <property type="match status" value="1"/>
</dbReference>
<comment type="similarity">
    <text evidence="2">Belongs to the TlyA family.</text>
</comment>
<dbReference type="OrthoDB" id="9784736at2"/>
<dbReference type="GO" id="GO:0032259">
    <property type="term" value="P:methylation"/>
    <property type="evidence" value="ECO:0007669"/>
    <property type="project" value="UniProtKB-KW"/>
</dbReference>
<keyword evidence="6" id="KW-1185">Reference proteome</keyword>
<dbReference type="InterPro" id="IPR004538">
    <property type="entry name" value="Hemolysin_A/TlyA"/>
</dbReference>
<dbReference type="PANTHER" id="PTHR32319">
    <property type="entry name" value="BACTERIAL HEMOLYSIN-LIKE PROTEIN"/>
    <property type="match status" value="1"/>
</dbReference>
<dbReference type="PROSITE" id="PS50889">
    <property type="entry name" value="S4"/>
    <property type="match status" value="1"/>
</dbReference>
<dbReference type="EMBL" id="QWKP01000195">
    <property type="protein sequence ID" value="RHA40511.1"/>
    <property type="molecule type" value="Genomic_DNA"/>
</dbReference>
<dbReference type="CDD" id="cd00165">
    <property type="entry name" value="S4"/>
    <property type="match status" value="1"/>
</dbReference>
<dbReference type="SUPFAM" id="SSF53335">
    <property type="entry name" value="S-adenosyl-L-methionine-dependent methyltransferases"/>
    <property type="match status" value="1"/>
</dbReference>
<comment type="caution">
    <text evidence="5">The sequence shown here is derived from an EMBL/GenBank/DDBJ whole genome shotgun (WGS) entry which is preliminary data.</text>
</comment>
<dbReference type="InterPro" id="IPR002877">
    <property type="entry name" value="RNA_MeTrfase_FtsJ_dom"/>
</dbReference>
<evidence type="ECO:0000259" key="4">
    <source>
        <dbReference type="SMART" id="SM00363"/>
    </source>
</evidence>
<dbReference type="GO" id="GO:0008168">
    <property type="term" value="F:methyltransferase activity"/>
    <property type="evidence" value="ECO:0007669"/>
    <property type="project" value="UniProtKB-KW"/>
</dbReference>
<evidence type="ECO:0000313" key="5">
    <source>
        <dbReference type="EMBL" id="RHA40511.1"/>
    </source>
</evidence>
<evidence type="ECO:0000313" key="6">
    <source>
        <dbReference type="Proteomes" id="UP000283374"/>
    </source>
</evidence>
<proteinExistence type="inferred from homology"/>
<keyword evidence="5" id="KW-0489">Methyltransferase</keyword>
<name>A0A413RL66_9CELL</name>
<dbReference type="InterPro" id="IPR047048">
    <property type="entry name" value="TlyA"/>
</dbReference>
<feature type="domain" description="RNA-binding S4" evidence="4">
    <location>
        <begin position="5"/>
        <end position="72"/>
    </location>
</feature>
<evidence type="ECO:0000256" key="1">
    <source>
        <dbReference type="ARBA" id="ARBA00022884"/>
    </source>
</evidence>
<dbReference type="Pfam" id="PF01728">
    <property type="entry name" value="FtsJ"/>
    <property type="match status" value="1"/>
</dbReference>
<dbReference type="NCBIfam" id="TIGR00478">
    <property type="entry name" value="tly"/>
    <property type="match status" value="1"/>
</dbReference>
<accession>A0A413RL66</accession>
<dbReference type="SMART" id="SM00363">
    <property type="entry name" value="S4"/>
    <property type="match status" value="1"/>
</dbReference>